<keyword evidence="2 6" id="KW-0805">Transcription regulation</keyword>
<dbReference type="InterPro" id="IPR036388">
    <property type="entry name" value="WH-like_DNA-bd_sf"/>
</dbReference>
<protein>
    <recommendedName>
        <fullName evidence="6">RNA polymerase sigma factor</fullName>
    </recommendedName>
</protein>
<dbReference type="CDD" id="cd06171">
    <property type="entry name" value="Sigma70_r4"/>
    <property type="match status" value="1"/>
</dbReference>
<feature type="domain" description="RNA polymerase sigma-70 region 2" evidence="8">
    <location>
        <begin position="105"/>
        <end position="168"/>
    </location>
</feature>
<evidence type="ECO:0000256" key="2">
    <source>
        <dbReference type="ARBA" id="ARBA00023015"/>
    </source>
</evidence>
<proteinExistence type="inferred from homology"/>
<dbReference type="GO" id="GO:0016987">
    <property type="term" value="F:sigma factor activity"/>
    <property type="evidence" value="ECO:0007669"/>
    <property type="project" value="UniProtKB-KW"/>
</dbReference>
<dbReference type="Proteomes" id="UP000469545">
    <property type="component" value="Unassembled WGS sequence"/>
</dbReference>
<dbReference type="InterPro" id="IPR007627">
    <property type="entry name" value="RNA_pol_sigma70_r2"/>
</dbReference>
<evidence type="ECO:0000256" key="6">
    <source>
        <dbReference type="RuleBase" id="RU000716"/>
    </source>
</evidence>
<evidence type="ECO:0000259" key="8">
    <source>
        <dbReference type="Pfam" id="PF04542"/>
    </source>
</evidence>
<dbReference type="GO" id="GO:0006979">
    <property type="term" value="P:response to oxidative stress"/>
    <property type="evidence" value="ECO:0007669"/>
    <property type="project" value="UniProtKB-ARBA"/>
</dbReference>
<dbReference type="AlphaFoldDB" id="A0A6N9V1Y8"/>
<dbReference type="InterPro" id="IPR039425">
    <property type="entry name" value="RNA_pol_sigma-70-like"/>
</dbReference>
<dbReference type="InterPro" id="IPR014284">
    <property type="entry name" value="RNA_pol_sigma-70_dom"/>
</dbReference>
<dbReference type="InterPro" id="IPR013324">
    <property type="entry name" value="RNA_pol_sigma_r3/r4-like"/>
</dbReference>
<dbReference type="FunFam" id="1.10.10.10:FF:000068">
    <property type="entry name" value="RNA polymerase sigma factor"/>
    <property type="match status" value="1"/>
</dbReference>
<dbReference type="Pfam" id="PF04542">
    <property type="entry name" value="Sigma70_r2"/>
    <property type="match status" value="1"/>
</dbReference>
<dbReference type="PANTHER" id="PTHR43133:SF59">
    <property type="entry name" value="ECF RNA POLYMERASE SIGMA FACTOR SIGR"/>
    <property type="match status" value="1"/>
</dbReference>
<dbReference type="PANTHER" id="PTHR43133">
    <property type="entry name" value="RNA POLYMERASE ECF-TYPE SIGMA FACTO"/>
    <property type="match status" value="1"/>
</dbReference>
<evidence type="ECO:0000256" key="1">
    <source>
        <dbReference type="ARBA" id="ARBA00010641"/>
    </source>
</evidence>
<dbReference type="GO" id="GO:0006352">
    <property type="term" value="P:DNA-templated transcription initiation"/>
    <property type="evidence" value="ECO:0007669"/>
    <property type="project" value="InterPro"/>
</dbReference>
<feature type="compositionally biased region" description="Polar residues" evidence="7">
    <location>
        <begin position="38"/>
        <end position="61"/>
    </location>
</feature>
<dbReference type="SUPFAM" id="SSF88659">
    <property type="entry name" value="Sigma3 and sigma4 domains of RNA polymerase sigma factors"/>
    <property type="match status" value="1"/>
</dbReference>
<dbReference type="SUPFAM" id="SSF88946">
    <property type="entry name" value="Sigma2 domain of RNA polymerase sigma factors"/>
    <property type="match status" value="1"/>
</dbReference>
<dbReference type="Gene3D" id="1.10.10.10">
    <property type="entry name" value="Winged helix-like DNA-binding domain superfamily/Winged helix DNA-binding domain"/>
    <property type="match status" value="1"/>
</dbReference>
<evidence type="ECO:0000256" key="3">
    <source>
        <dbReference type="ARBA" id="ARBA00023082"/>
    </source>
</evidence>
<dbReference type="EMBL" id="JAAGMB010000761">
    <property type="protein sequence ID" value="NEB21292.1"/>
    <property type="molecule type" value="Genomic_DNA"/>
</dbReference>
<dbReference type="InterPro" id="IPR014293">
    <property type="entry name" value="RNA_pol_sigma70_actinobac"/>
</dbReference>
<dbReference type="NCBIfam" id="TIGR02937">
    <property type="entry name" value="sigma70-ECF"/>
    <property type="match status" value="1"/>
</dbReference>
<name>A0A6N9V1Y8_9ACTN</name>
<dbReference type="InterPro" id="IPR000838">
    <property type="entry name" value="RNA_pol_sigma70_ECF_CS"/>
</dbReference>
<gene>
    <name evidence="10" type="ORF">G3I46_33135</name>
</gene>
<dbReference type="NCBIfam" id="TIGR02947">
    <property type="entry name" value="SigH_actino"/>
    <property type="match status" value="1"/>
</dbReference>
<reference evidence="10 11" key="1">
    <citation type="submission" date="2020-01" db="EMBL/GenBank/DDBJ databases">
        <title>Insect and environment-associated Actinomycetes.</title>
        <authorList>
            <person name="Currrie C."/>
            <person name="Chevrette M."/>
            <person name="Carlson C."/>
            <person name="Stubbendieck R."/>
            <person name="Wendt-Pienkowski E."/>
        </authorList>
    </citation>
    <scope>NUCLEOTIDE SEQUENCE [LARGE SCALE GENOMIC DNA]</scope>
    <source>
        <strain evidence="10 11">SID14172</strain>
    </source>
</reference>
<feature type="region of interest" description="Disordered" evidence="7">
    <location>
        <begin position="25"/>
        <end position="95"/>
    </location>
</feature>
<dbReference type="GO" id="GO:0003677">
    <property type="term" value="F:DNA binding"/>
    <property type="evidence" value="ECO:0007669"/>
    <property type="project" value="UniProtKB-KW"/>
</dbReference>
<evidence type="ECO:0000256" key="5">
    <source>
        <dbReference type="ARBA" id="ARBA00023163"/>
    </source>
</evidence>
<dbReference type="Pfam" id="PF08281">
    <property type="entry name" value="Sigma70_r4_2"/>
    <property type="match status" value="1"/>
</dbReference>
<evidence type="ECO:0000313" key="11">
    <source>
        <dbReference type="Proteomes" id="UP000469545"/>
    </source>
</evidence>
<evidence type="ECO:0000256" key="7">
    <source>
        <dbReference type="SAM" id="MobiDB-lite"/>
    </source>
</evidence>
<keyword evidence="5 6" id="KW-0804">Transcription</keyword>
<evidence type="ECO:0000259" key="9">
    <source>
        <dbReference type="Pfam" id="PF08281"/>
    </source>
</evidence>
<evidence type="ECO:0000256" key="4">
    <source>
        <dbReference type="ARBA" id="ARBA00023125"/>
    </source>
</evidence>
<comment type="similarity">
    <text evidence="1 6">Belongs to the sigma-70 factor family. ECF subfamily.</text>
</comment>
<accession>A0A6N9V1Y8</accession>
<keyword evidence="11" id="KW-1185">Reference proteome</keyword>
<organism evidence="10 11">
    <name type="scientific">Streptomyces coelicoflavus</name>
    <dbReference type="NCBI Taxonomy" id="285562"/>
    <lineage>
        <taxon>Bacteria</taxon>
        <taxon>Bacillati</taxon>
        <taxon>Actinomycetota</taxon>
        <taxon>Actinomycetes</taxon>
        <taxon>Kitasatosporales</taxon>
        <taxon>Streptomycetaceae</taxon>
        <taxon>Streptomyces</taxon>
    </lineage>
</organism>
<evidence type="ECO:0000313" key="10">
    <source>
        <dbReference type="EMBL" id="NEB21292.1"/>
    </source>
</evidence>
<feature type="domain" description="RNA polymerase sigma factor 70 region 4 type 2" evidence="9">
    <location>
        <begin position="210"/>
        <end position="260"/>
    </location>
</feature>
<dbReference type="InterPro" id="IPR013249">
    <property type="entry name" value="RNA_pol_sigma70_r4_t2"/>
</dbReference>
<dbReference type="Gene3D" id="1.10.1740.10">
    <property type="match status" value="1"/>
</dbReference>
<dbReference type="InterPro" id="IPR013325">
    <property type="entry name" value="RNA_pol_sigma_r2"/>
</dbReference>
<keyword evidence="4 6" id="KW-0238">DNA-binding</keyword>
<sequence length="289" mass="31537">MGSAFCPSRSSRADLDWTVLHAAKTAPIRAAGGPDRQASPTAGRLSSDSSETGLGFTTTSEEVGPVTGTDAGTEHGQAEQPEGRGTGAESTAERSARFERDALEFLDQMYSAALRMTRNPADAEDLVQETYAKAYASFHQFREGTNLKAWLYRILTNTFINSYRKKQREPQRSAAEEIEDWQLARAESHMSTGLRSAESQALDHLPDSDVKQALQAIPEEFRIAVYLADVEGFAYKEIADIMGTPIGTVMSRLHRGRRQLRGMLEDYARDRGLVPAGAGESNEAKGSGS</sequence>
<dbReference type="PROSITE" id="PS01063">
    <property type="entry name" value="SIGMA70_ECF"/>
    <property type="match status" value="1"/>
</dbReference>
<dbReference type="FunFam" id="1.10.1740.10:FF:000003">
    <property type="entry name" value="RNA polymerase sigma factor"/>
    <property type="match status" value="1"/>
</dbReference>
<comment type="caution">
    <text evidence="10">The sequence shown here is derived from an EMBL/GenBank/DDBJ whole genome shotgun (WGS) entry which is preliminary data.</text>
</comment>
<keyword evidence="3 6" id="KW-0731">Sigma factor</keyword>